<protein>
    <submittedName>
        <fullName evidence="1">Integrase</fullName>
    </submittedName>
</protein>
<dbReference type="STRING" id="279058.LT85_2828"/>
<evidence type="ECO:0000313" key="1">
    <source>
        <dbReference type="EMBL" id="AIY41986.1"/>
    </source>
</evidence>
<organism evidence="1 2">
    <name type="scientific">Collimonas arenae</name>
    <dbReference type="NCBI Taxonomy" id="279058"/>
    <lineage>
        <taxon>Bacteria</taxon>
        <taxon>Pseudomonadati</taxon>
        <taxon>Pseudomonadota</taxon>
        <taxon>Betaproteobacteria</taxon>
        <taxon>Burkholderiales</taxon>
        <taxon>Oxalobacteraceae</taxon>
        <taxon>Collimonas</taxon>
    </lineage>
</organism>
<proteinExistence type="predicted"/>
<dbReference type="Proteomes" id="UP000030302">
    <property type="component" value="Chromosome"/>
</dbReference>
<sequence length="92" mass="10442">MPVDVPEGEALKKWTLRTRFDSAREAAAHKAASDGNDYLAGRIKEFQFRDIRPKAASEIDSLTEASKLLGHTEEEITRQVYRRVGEKVKPTR</sequence>
<name>A0A0A1FBR1_9BURK</name>
<dbReference type="AlphaFoldDB" id="A0A0A1FBR1"/>
<dbReference type="RefSeq" id="WP_038489738.1">
    <property type="nucleotide sequence ID" value="NZ_CP009962.1"/>
</dbReference>
<dbReference type="HOGENOM" id="CLU_2408159_0_0_4"/>
<evidence type="ECO:0000313" key="2">
    <source>
        <dbReference type="Proteomes" id="UP000030302"/>
    </source>
</evidence>
<dbReference type="KEGG" id="care:LT85_2828"/>
<gene>
    <name evidence="1" type="ORF">LT85_2828</name>
</gene>
<keyword evidence="2" id="KW-1185">Reference proteome</keyword>
<accession>A0A0A1FBR1</accession>
<reference evidence="2" key="1">
    <citation type="journal article" date="2014" name="Soil Biol. Biochem.">
        <title>Structure and function of bacterial communities in ageing soils: Insights from the Mendocino ecological staircase.</title>
        <authorList>
            <person name="Uroz S."/>
            <person name="Tech J.J."/>
            <person name="Sawaya N.A."/>
            <person name="Frey-Klett P."/>
            <person name="Leveau J.H.J."/>
        </authorList>
    </citation>
    <scope>NUCLEOTIDE SEQUENCE [LARGE SCALE GENOMIC DNA]</scope>
    <source>
        <strain evidence="2">Cal35</strain>
    </source>
</reference>
<dbReference type="EMBL" id="CP009962">
    <property type="protein sequence ID" value="AIY41986.1"/>
    <property type="molecule type" value="Genomic_DNA"/>
</dbReference>